<keyword evidence="3" id="KW-1003">Cell membrane</keyword>
<feature type="transmembrane region" description="Helical" evidence="7">
    <location>
        <begin position="172"/>
        <end position="193"/>
    </location>
</feature>
<organism evidence="8 9">
    <name type="scientific">Fusobacterium hominis</name>
    <dbReference type="NCBI Taxonomy" id="2764326"/>
    <lineage>
        <taxon>Bacteria</taxon>
        <taxon>Fusobacteriati</taxon>
        <taxon>Fusobacteriota</taxon>
        <taxon>Fusobacteriia</taxon>
        <taxon>Fusobacteriales</taxon>
        <taxon>Fusobacteriaceae</taxon>
        <taxon>Fusobacterium</taxon>
    </lineage>
</organism>
<evidence type="ECO:0000256" key="1">
    <source>
        <dbReference type="ARBA" id="ARBA00004651"/>
    </source>
</evidence>
<dbReference type="GO" id="GO:0005886">
    <property type="term" value="C:plasma membrane"/>
    <property type="evidence" value="ECO:0007669"/>
    <property type="project" value="UniProtKB-SubCell"/>
</dbReference>
<dbReference type="PANTHER" id="PTHR33508:SF1">
    <property type="entry name" value="UPF0056 MEMBRANE PROTEIN YHCE"/>
    <property type="match status" value="1"/>
</dbReference>
<evidence type="ECO:0000313" key="9">
    <source>
        <dbReference type="Proteomes" id="UP000515913"/>
    </source>
</evidence>
<dbReference type="AlphaFoldDB" id="A0A7G9GUD5"/>
<feature type="transmembrane region" description="Helical" evidence="7">
    <location>
        <begin position="41"/>
        <end position="63"/>
    </location>
</feature>
<dbReference type="Pfam" id="PF01914">
    <property type="entry name" value="MarC"/>
    <property type="match status" value="1"/>
</dbReference>
<evidence type="ECO:0000256" key="7">
    <source>
        <dbReference type="RuleBase" id="RU362048"/>
    </source>
</evidence>
<dbReference type="RefSeq" id="WP_101473972.1">
    <property type="nucleotide sequence ID" value="NZ_CP060637.1"/>
</dbReference>
<feature type="transmembrane region" description="Helical" evidence="7">
    <location>
        <begin position="6"/>
        <end position="29"/>
    </location>
</feature>
<feature type="transmembrane region" description="Helical" evidence="7">
    <location>
        <begin position="113"/>
        <end position="134"/>
    </location>
</feature>
<keyword evidence="6 7" id="KW-0472">Membrane</keyword>
<gene>
    <name evidence="8" type="ORF">H9Q81_05350</name>
</gene>
<proteinExistence type="inferred from homology"/>
<dbReference type="NCBIfam" id="TIGR00427">
    <property type="entry name" value="NAAT family transporter"/>
    <property type="match status" value="1"/>
</dbReference>
<protein>
    <recommendedName>
        <fullName evidence="7">UPF0056 membrane protein</fullName>
    </recommendedName>
</protein>
<evidence type="ECO:0000256" key="2">
    <source>
        <dbReference type="ARBA" id="ARBA00009784"/>
    </source>
</evidence>
<dbReference type="Proteomes" id="UP000515913">
    <property type="component" value="Chromosome"/>
</dbReference>
<dbReference type="KEGG" id="fho:H9Q81_05350"/>
<comment type="similarity">
    <text evidence="2 7">Belongs to the UPF0056 (MarC) family.</text>
</comment>
<keyword evidence="4 7" id="KW-0812">Transmembrane</keyword>
<comment type="caution">
    <text evidence="7">Lacks conserved residue(s) required for the propagation of feature annotation.</text>
</comment>
<dbReference type="InterPro" id="IPR002771">
    <property type="entry name" value="Multi_antbiot-R_MarC"/>
</dbReference>
<evidence type="ECO:0000256" key="6">
    <source>
        <dbReference type="ARBA" id="ARBA00023136"/>
    </source>
</evidence>
<evidence type="ECO:0000256" key="4">
    <source>
        <dbReference type="ARBA" id="ARBA00022692"/>
    </source>
</evidence>
<evidence type="ECO:0000313" key="8">
    <source>
        <dbReference type="EMBL" id="QNM14417.1"/>
    </source>
</evidence>
<feature type="transmembrane region" description="Helical" evidence="7">
    <location>
        <begin position="140"/>
        <end position="160"/>
    </location>
</feature>
<accession>A0A7G9GUD5</accession>
<reference evidence="8 9" key="1">
    <citation type="submission" date="2020-08" db="EMBL/GenBank/DDBJ databases">
        <authorList>
            <person name="Liu C."/>
            <person name="Sun Q."/>
        </authorList>
    </citation>
    <scope>NUCLEOTIDE SEQUENCE [LARGE SCALE GENOMIC DNA]</scope>
    <source>
        <strain evidence="8 9">NSJ-57</strain>
    </source>
</reference>
<comment type="subcellular location">
    <subcellularLocation>
        <location evidence="1 7">Cell membrane</location>
        <topology evidence="1 7">Multi-pass membrane protein</topology>
    </subcellularLocation>
</comment>
<evidence type="ECO:0000256" key="3">
    <source>
        <dbReference type="ARBA" id="ARBA00022475"/>
    </source>
</evidence>
<evidence type="ECO:0000256" key="5">
    <source>
        <dbReference type="ARBA" id="ARBA00022989"/>
    </source>
</evidence>
<sequence>MNFMVILTSTLTLIAVLNPFGNVPLFIGMTEGMDKKTRSKILNIVVLTAFLITLLFSLIGNFLMTKFYQIDMEELKMAGGLILIVIATKNIISPEPKAEDNSCGSLQDELKKAIIPMAFPMLVGPGVLTTTLITRAKYGVLINIEAIIASFLIIYVVFWVGNYIERILGKLVLYILSRVMQIFILAIGFRIFFTGLADALRTYHIIG</sequence>
<keyword evidence="5 7" id="KW-1133">Transmembrane helix</keyword>
<name>A0A7G9GUD5_9FUSO</name>
<dbReference type="EMBL" id="CP060637">
    <property type="protein sequence ID" value="QNM14417.1"/>
    <property type="molecule type" value="Genomic_DNA"/>
</dbReference>
<dbReference type="PANTHER" id="PTHR33508">
    <property type="entry name" value="UPF0056 MEMBRANE PROTEIN YHCE"/>
    <property type="match status" value="1"/>
</dbReference>
<keyword evidence="9" id="KW-1185">Reference proteome</keyword>